<dbReference type="PANTHER" id="PTHR30390">
    <property type="entry name" value="SEDOHEPTULOSE 7-PHOSPHATE ISOMERASE / DNAA INITIATOR-ASSOCIATING FACTOR FOR REPLICATION INITIATION"/>
    <property type="match status" value="1"/>
</dbReference>
<organism evidence="2">
    <name type="scientific">Candidatus Kentrum sp. LFY</name>
    <dbReference type="NCBI Taxonomy" id="2126342"/>
    <lineage>
        <taxon>Bacteria</taxon>
        <taxon>Pseudomonadati</taxon>
        <taxon>Pseudomonadota</taxon>
        <taxon>Gammaproteobacteria</taxon>
        <taxon>Candidatus Kentrum</taxon>
    </lineage>
</organism>
<dbReference type="PROSITE" id="PS51464">
    <property type="entry name" value="SIS"/>
    <property type="match status" value="1"/>
</dbReference>
<sequence>MSFSNALERHNHLFRQLALLEDTCLLLADQMEKCFESGGKILLMGNGGSAADCQHLAAEFVVRYRIDRQPLPAIALTVDTSVLTAHANDYGYSSVFTRQIQALCQSEDLVIGISTSGNSPNIIDAIKAGKVIGARTWAWTGQFGEGELSAIADYSLDIPHKETARIQEAHLFIGHWLCEELENRAIDQNYSKRF</sequence>
<dbReference type="AlphaFoldDB" id="A0A450UJ01"/>
<dbReference type="Pfam" id="PF13580">
    <property type="entry name" value="SIS_2"/>
    <property type="match status" value="1"/>
</dbReference>
<accession>A0A450UJ01</accession>
<dbReference type="GO" id="GO:0016853">
    <property type="term" value="F:isomerase activity"/>
    <property type="evidence" value="ECO:0007669"/>
    <property type="project" value="UniProtKB-KW"/>
</dbReference>
<dbReference type="PANTHER" id="PTHR30390:SF6">
    <property type="entry name" value="DNAA INITIATOR-ASSOCIATING PROTEIN DIAA"/>
    <property type="match status" value="1"/>
</dbReference>
<feature type="domain" description="SIS" evidence="1">
    <location>
        <begin position="31"/>
        <end position="187"/>
    </location>
</feature>
<name>A0A450UJ01_9GAMM</name>
<keyword evidence="2" id="KW-0413">Isomerase</keyword>
<gene>
    <name evidence="2" type="ORF">BECKLFY1418A_GA0070994_102328</name>
</gene>
<dbReference type="InterPro" id="IPR046348">
    <property type="entry name" value="SIS_dom_sf"/>
</dbReference>
<reference evidence="2" key="1">
    <citation type="submission" date="2019-02" db="EMBL/GenBank/DDBJ databases">
        <authorList>
            <person name="Gruber-Vodicka R. H."/>
            <person name="Seah K. B. B."/>
        </authorList>
    </citation>
    <scope>NUCLEOTIDE SEQUENCE</scope>
    <source>
        <strain evidence="2">BECK_M6</strain>
    </source>
</reference>
<dbReference type="SUPFAM" id="SSF53697">
    <property type="entry name" value="SIS domain"/>
    <property type="match status" value="1"/>
</dbReference>
<evidence type="ECO:0000313" key="2">
    <source>
        <dbReference type="EMBL" id="VFJ92470.1"/>
    </source>
</evidence>
<dbReference type="InterPro" id="IPR001347">
    <property type="entry name" value="SIS_dom"/>
</dbReference>
<evidence type="ECO:0000259" key="1">
    <source>
        <dbReference type="PROSITE" id="PS51464"/>
    </source>
</evidence>
<protein>
    <submittedName>
        <fullName evidence="2">D-sedoheptulose 7-phosphate isomerase</fullName>
    </submittedName>
</protein>
<proteinExistence type="predicted"/>
<dbReference type="CDD" id="cd05006">
    <property type="entry name" value="SIS_GmhA"/>
    <property type="match status" value="1"/>
</dbReference>
<dbReference type="GO" id="GO:0097367">
    <property type="term" value="F:carbohydrate derivative binding"/>
    <property type="evidence" value="ECO:0007669"/>
    <property type="project" value="InterPro"/>
</dbReference>
<dbReference type="Gene3D" id="3.40.50.10490">
    <property type="entry name" value="Glucose-6-phosphate isomerase like protein, domain 1"/>
    <property type="match status" value="1"/>
</dbReference>
<dbReference type="EMBL" id="CAADFH010000023">
    <property type="protein sequence ID" value="VFJ92470.1"/>
    <property type="molecule type" value="Genomic_DNA"/>
</dbReference>
<dbReference type="GO" id="GO:1901135">
    <property type="term" value="P:carbohydrate derivative metabolic process"/>
    <property type="evidence" value="ECO:0007669"/>
    <property type="project" value="InterPro"/>
</dbReference>
<dbReference type="InterPro" id="IPR050099">
    <property type="entry name" value="SIS_GmhA/DiaA_subfam"/>
</dbReference>
<dbReference type="InterPro" id="IPR035461">
    <property type="entry name" value="GmhA/DiaA"/>
</dbReference>